<proteinExistence type="inferred from homology"/>
<evidence type="ECO:0000313" key="11">
    <source>
        <dbReference type="EMBL" id="SYZ34564.1"/>
    </source>
</evidence>
<keyword evidence="6 8" id="KW-0460">Magnesium</keyword>
<dbReference type="EMBL" id="RCIW01000018">
    <property type="protein sequence ID" value="RLP07579.1"/>
    <property type="molecule type" value="Genomic_DNA"/>
</dbReference>
<evidence type="ECO:0000256" key="7">
    <source>
        <dbReference type="ARBA" id="ARBA00038093"/>
    </source>
</evidence>
<evidence type="ECO:0000256" key="8">
    <source>
        <dbReference type="HAMAP-Rule" id="MF_00265"/>
    </source>
</evidence>
<feature type="domain" description="PIN" evidence="9">
    <location>
        <begin position="21"/>
        <end position="132"/>
    </location>
</feature>
<dbReference type="InterPro" id="IPR002716">
    <property type="entry name" value="PIN_dom"/>
</dbReference>
<evidence type="ECO:0000313" key="12">
    <source>
        <dbReference type="Proteomes" id="UP000263928"/>
    </source>
</evidence>
<comment type="function">
    <text evidence="8">Toxic component of a toxin-antitoxin (TA) system. An RNase.</text>
</comment>
<keyword evidence="5 8" id="KW-0378">Hydrolase</keyword>
<dbReference type="GO" id="GO:0004519">
    <property type="term" value="F:endonuclease activity"/>
    <property type="evidence" value="ECO:0007669"/>
    <property type="project" value="UniProtKB-KW"/>
</dbReference>
<dbReference type="AlphaFoldDB" id="A0A383SAW7"/>
<evidence type="ECO:0000256" key="6">
    <source>
        <dbReference type="ARBA" id="ARBA00022842"/>
    </source>
</evidence>
<reference evidence="11" key="1">
    <citation type="submission" date="2018-08" db="EMBL/GenBank/DDBJ databases">
        <authorList>
            <person name="Ferrada E.E."/>
            <person name="Latorre B.A."/>
        </authorList>
    </citation>
    <scope>NUCLEOTIDE SEQUENCE [LARGE SCALE GENOMIC DNA]</scope>
    <source>
        <strain evidence="11">Propionibacterium_australiense1</strain>
    </source>
</reference>
<evidence type="ECO:0000256" key="5">
    <source>
        <dbReference type="ARBA" id="ARBA00022801"/>
    </source>
</evidence>
<protein>
    <recommendedName>
        <fullName evidence="8">Ribonuclease VapC</fullName>
        <shortName evidence="8">RNase VapC</shortName>
        <ecNumber evidence="8">3.1.-.-</ecNumber>
    </recommendedName>
    <alternativeName>
        <fullName evidence="8">Toxin VapC</fullName>
    </alternativeName>
</protein>
<dbReference type="InterPro" id="IPR050556">
    <property type="entry name" value="Type_II_TA_system_RNase"/>
</dbReference>
<evidence type="ECO:0000259" key="9">
    <source>
        <dbReference type="Pfam" id="PF01850"/>
    </source>
</evidence>
<evidence type="ECO:0000313" key="13">
    <source>
        <dbReference type="Proteomes" id="UP000279336"/>
    </source>
</evidence>
<accession>A0A383SAW7</accession>
<dbReference type="HAMAP" id="MF_00265">
    <property type="entry name" value="VapC_Nob1"/>
    <property type="match status" value="1"/>
</dbReference>
<dbReference type="PANTHER" id="PTHR33653">
    <property type="entry name" value="RIBONUCLEASE VAPC2"/>
    <property type="match status" value="1"/>
</dbReference>
<dbReference type="CDD" id="cd18732">
    <property type="entry name" value="PIN_MtVapC4-C5_like"/>
    <property type="match status" value="1"/>
</dbReference>
<keyword evidence="4 8" id="KW-0479">Metal-binding</keyword>
<evidence type="ECO:0000313" key="10">
    <source>
        <dbReference type="EMBL" id="RLP07579.1"/>
    </source>
</evidence>
<comment type="cofactor">
    <cofactor evidence="1 8">
        <name>Mg(2+)</name>
        <dbReference type="ChEBI" id="CHEBI:18420"/>
    </cofactor>
</comment>
<dbReference type="Proteomes" id="UP000279336">
    <property type="component" value="Unassembled WGS sequence"/>
</dbReference>
<evidence type="ECO:0000256" key="3">
    <source>
        <dbReference type="ARBA" id="ARBA00022722"/>
    </source>
</evidence>
<keyword evidence="12" id="KW-1185">Reference proteome</keyword>
<dbReference type="PANTHER" id="PTHR33653:SF1">
    <property type="entry name" value="RIBONUCLEASE VAPC2"/>
    <property type="match status" value="1"/>
</dbReference>
<reference evidence="12" key="2">
    <citation type="submission" date="2018-08" db="EMBL/GenBank/DDBJ databases">
        <authorList>
            <person name="Hornung B."/>
        </authorList>
    </citation>
    <scope>NUCLEOTIDE SEQUENCE [LARGE SCALE GENOMIC DNA]</scope>
</reference>
<keyword evidence="8" id="KW-0800">Toxin</keyword>
<dbReference type="EC" id="3.1.-.-" evidence="8"/>
<sequence>MTSSTRTSNPVNDVAPPAGLLDTSAVIDLEKLLDKDAMPARLAISAVTMAELAAGPAAATDSAERARRQDRLQRVESTFDPIPFGIEAARAFGRIYSAVVDAGRKPRRRMADLLIASVALAEDLPLVTRNPDDFLGLEGLVTIIAV</sequence>
<dbReference type="InterPro" id="IPR022907">
    <property type="entry name" value="VapC_family"/>
</dbReference>
<evidence type="ECO:0000256" key="1">
    <source>
        <dbReference type="ARBA" id="ARBA00001946"/>
    </source>
</evidence>
<dbReference type="EMBL" id="UNQJ01000030">
    <property type="protein sequence ID" value="SYZ34564.1"/>
    <property type="molecule type" value="Genomic_DNA"/>
</dbReference>
<keyword evidence="3 8" id="KW-0540">Nuclease</keyword>
<evidence type="ECO:0000256" key="2">
    <source>
        <dbReference type="ARBA" id="ARBA00022649"/>
    </source>
</evidence>
<dbReference type="Pfam" id="PF01850">
    <property type="entry name" value="PIN"/>
    <property type="match status" value="1"/>
</dbReference>
<evidence type="ECO:0000256" key="4">
    <source>
        <dbReference type="ARBA" id="ARBA00022723"/>
    </source>
</evidence>
<feature type="binding site" evidence="8">
    <location>
        <position position="22"/>
    </location>
    <ligand>
        <name>Mg(2+)</name>
        <dbReference type="ChEBI" id="CHEBI:18420"/>
    </ligand>
</feature>
<dbReference type="SUPFAM" id="SSF88723">
    <property type="entry name" value="PIN domain-like"/>
    <property type="match status" value="1"/>
</dbReference>
<dbReference type="GO" id="GO:0016787">
    <property type="term" value="F:hydrolase activity"/>
    <property type="evidence" value="ECO:0007669"/>
    <property type="project" value="UniProtKB-KW"/>
</dbReference>
<comment type="similarity">
    <text evidence="7 8">Belongs to the PINc/VapC protein family.</text>
</comment>
<name>A0A383SAW7_9ACTN</name>
<dbReference type="Proteomes" id="UP000263928">
    <property type="component" value="Unassembled WGS sequence"/>
</dbReference>
<feature type="binding site" evidence="8">
    <location>
        <position position="112"/>
    </location>
    <ligand>
        <name>Mg(2+)</name>
        <dbReference type="ChEBI" id="CHEBI:18420"/>
    </ligand>
</feature>
<dbReference type="Gene3D" id="3.40.50.1010">
    <property type="entry name" value="5'-nuclease"/>
    <property type="match status" value="1"/>
</dbReference>
<dbReference type="GO" id="GO:0090729">
    <property type="term" value="F:toxin activity"/>
    <property type="evidence" value="ECO:0007669"/>
    <property type="project" value="UniProtKB-KW"/>
</dbReference>
<keyword evidence="2 8" id="KW-1277">Toxin-antitoxin system</keyword>
<organism evidence="11 12">
    <name type="scientific">Propionibacterium australiense</name>
    <dbReference type="NCBI Taxonomy" id="119981"/>
    <lineage>
        <taxon>Bacteria</taxon>
        <taxon>Bacillati</taxon>
        <taxon>Actinomycetota</taxon>
        <taxon>Actinomycetes</taxon>
        <taxon>Propionibacteriales</taxon>
        <taxon>Propionibacteriaceae</taxon>
        <taxon>Propionibacterium</taxon>
    </lineage>
</organism>
<reference evidence="10 13" key="3">
    <citation type="submission" date="2018-10" db="EMBL/GenBank/DDBJ databases">
        <title>Propionibacterium australiense Genome Sequencing and Assembly.</title>
        <authorList>
            <person name="Bernier A.-M."/>
            <person name="Bernard K."/>
        </authorList>
    </citation>
    <scope>NUCLEOTIDE SEQUENCE [LARGE SCALE GENOMIC DNA]</scope>
    <source>
        <strain evidence="10 13">NML98A078</strain>
    </source>
</reference>
<dbReference type="OrthoDB" id="3257696at2"/>
<dbReference type="InterPro" id="IPR029060">
    <property type="entry name" value="PIN-like_dom_sf"/>
</dbReference>
<gene>
    <name evidence="8" type="primary">vapC</name>
    <name evidence="10" type="ORF">D7U36_11280</name>
    <name evidence="11" type="ORF">PROPAUS_2581</name>
</gene>
<keyword evidence="11" id="KW-0255">Endonuclease</keyword>
<dbReference type="GO" id="GO:0004540">
    <property type="term" value="F:RNA nuclease activity"/>
    <property type="evidence" value="ECO:0007669"/>
    <property type="project" value="InterPro"/>
</dbReference>
<dbReference type="GO" id="GO:0000287">
    <property type="term" value="F:magnesium ion binding"/>
    <property type="evidence" value="ECO:0007669"/>
    <property type="project" value="UniProtKB-UniRule"/>
</dbReference>